<proteinExistence type="inferred from homology"/>
<dbReference type="GO" id="GO:0005886">
    <property type="term" value="C:plasma membrane"/>
    <property type="evidence" value="ECO:0007669"/>
    <property type="project" value="UniProtKB-SubCell"/>
</dbReference>
<protein>
    <recommendedName>
        <fullName evidence="8">Probable membrane transporter protein</fullName>
    </recommendedName>
</protein>
<evidence type="ECO:0000256" key="2">
    <source>
        <dbReference type="ARBA" id="ARBA00009142"/>
    </source>
</evidence>
<reference evidence="9" key="2">
    <citation type="journal article" date="2022" name="Microbiol. Resour. Announc.">
        <title>Metagenome Sequencing to Explore Phylogenomics of Terrestrial Cyanobacteria.</title>
        <authorList>
            <person name="Ward R.D."/>
            <person name="Stajich J.E."/>
            <person name="Johansen J.R."/>
            <person name="Huntemann M."/>
            <person name="Clum A."/>
            <person name="Foster B."/>
            <person name="Foster B."/>
            <person name="Roux S."/>
            <person name="Palaniappan K."/>
            <person name="Varghese N."/>
            <person name="Mukherjee S."/>
            <person name="Reddy T.B.K."/>
            <person name="Daum C."/>
            <person name="Copeland A."/>
            <person name="Chen I.A."/>
            <person name="Ivanova N.N."/>
            <person name="Kyrpides N.C."/>
            <person name="Shapiro N."/>
            <person name="Eloe-Fadrosh E.A."/>
            <person name="Pietrasiak N."/>
        </authorList>
    </citation>
    <scope>NUCLEOTIDE SEQUENCE</scope>
    <source>
        <strain evidence="9">GSE-NOS-MK-12-04C</strain>
    </source>
</reference>
<evidence type="ECO:0000313" key="9">
    <source>
        <dbReference type="EMBL" id="MBW4669734.1"/>
    </source>
</evidence>
<dbReference type="PANTHER" id="PTHR30269:SF0">
    <property type="entry name" value="MEMBRANE TRANSPORTER PROTEIN YFCA-RELATED"/>
    <property type="match status" value="1"/>
</dbReference>
<accession>A0A951UU65</accession>
<evidence type="ECO:0000256" key="8">
    <source>
        <dbReference type="RuleBase" id="RU363041"/>
    </source>
</evidence>
<evidence type="ECO:0000256" key="5">
    <source>
        <dbReference type="ARBA" id="ARBA00022692"/>
    </source>
</evidence>
<evidence type="ECO:0000256" key="3">
    <source>
        <dbReference type="ARBA" id="ARBA00022448"/>
    </source>
</evidence>
<evidence type="ECO:0000256" key="1">
    <source>
        <dbReference type="ARBA" id="ARBA00004651"/>
    </source>
</evidence>
<comment type="subcellular location">
    <subcellularLocation>
        <location evidence="1 8">Cell membrane</location>
        <topology evidence="1 8">Multi-pass membrane protein</topology>
    </subcellularLocation>
</comment>
<comment type="caution">
    <text evidence="9">The sequence shown here is derived from an EMBL/GenBank/DDBJ whole genome shotgun (WGS) entry which is preliminary data.</text>
</comment>
<keyword evidence="5 8" id="KW-0812">Transmembrane</keyword>
<dbReference type="EMBL" id="JAHHGZ010000023">
    <property type="protein sequence ID" value="MBW4669734.1"/>
    <property type="molecule type" value="Genomic_DNA"/>
</dbReference>
<keyword evidence="3" id="KW-0813">Transport</keyword>
<keyword evidence="4 8" id="KW-1003">Cell membrane</keyword>
<feature type="transmembrane region" description="Helical" evidence="8">
    <location>
        <begin position="204"/>
        <end position="225"/>
    </location>
</feature>
<feature type="transmembrane region" description="Helical" evidence="8">
    <location>
        <begin position="72"/>
        <end position="91"/>
    </location>
</feature>
<keyword evidence="6 8" id="KW-1133">Transmembrane helix</keyword>
<dbReference type="Proteomes" id="UP000729701">
    <property type="component" value="Unassembled WGS sequence"/>
</dbReference>
<evidence type="ECO:0000256" key="4">
    <source>
        <dbReference type="ARBA" id="ARBA00022475"/>
    </source>
</evidence>
<dbReference type="InterPro" id="IPR052017">
    <property type="entry name" value="TSUP"/>
</dbReference>
<sequence>MTQNLLLLAAALLAGIVNGVAGGGGLIVFPALLITGVPAVNANATNAAALWFGTAASTLAYRAELSTHRRELFLLSGCSVVGGVLGAYLLLHTSPANFAALVPYLMLTATLLFTFSQPLMRWLKQKQFILSKSRLPMFVVLLLQLAIATYGGYFGGGAGILMLAVLNIMGIQNIHTMNAFKTWLATCLNAVAVIYFAIAKTIFWQTAIMMAVAAIIGGYSSAYFARKLNPSWVRYFVIGVGFIMTSYFFLY</sequence>
<dbReference type="AlphaFoldDB" id="A0A951UU65"/>
<feature type="transmembrane region" description="Helical" evidence="8">
    <location>
        <begin position="128"/>
        <end position="147"/>
    </location>
</feature>
<evidence type="ECO:0000313" key="10">
    <source>
        <dbReference type="Proteomes" id="UP000729701"/>
    </source>
</evidence>
<organism evidence="9 10">
    <name type="scientific">Cyanomargarita calcarea GSE-NOS-MK-12-04C</name>
    <dbReference type="NCBI Taxonomy" id="2839659"/>
    <lineage>
        <taxon>Bacteria</taxon>
        <taxon>Bacillati</taxon>
        <taxon>Cyanobacteriota</taxon>
        <taxon>Cyanophyceae</taxon>
        <taxon>Nostocales</taxon>
        <taxon>Cyanomargaritaceae</taxon>
        <taxon>Cyanomargarita</taxon>
    </lineage>
</organism>
<gene>
    <name evidence="9" type="ORF">KME60_20540</name>
</gene>
<dbReference type="PANTHER" id="PTHR30269">
    <property type="entry name" value="TRANSMEMBRANE PROTEIN YFCA"/>
    <property type="match status" value="1"/>
</dbReference>
<comment type="similarity">
    <text evidence="2 8">Belongs to the 4-toluene sulfonate uptake permease (TSUP) (TC 2.A.102) family.</text>
</comment>
<evidence type="ECO:0000256" key="7">
    <source>
        <dbReference type="ARBA" id="ARBA00023136"/>
    </source>
</evidence>
<reference evidence="9" key="1">
    <citation type="submission" date="2021-05" db="EMBL/GenBank/DDBJ databases">
        <authorList>
            <person name="Pietrasiak N."/>
            <person name="Ward R."/>
            <person name="Stajich J.E."/>
            <person name="Kurbessoian T."/>
        </authorList>
    </citation>
    <scope>NUCLEOTIDE SEQUENCE</scope>
    <source>
        <strain evidence="9">GSE-NOS-MK-12-04C</strain>
    </source>
</reference>
<feature type="transmembrane region" description="Helical" evidence="8">
    <location>
        <begin position="232"/>
        <end position="250"/>
    </location>
</feature>
<dbReference type="Pfam" id="PF01925">
    <property type="entry name" value="TauE"/>
    <property type="match status" value="1"/>
</dbReference>
<feature type="transmembrane region" description="Helical" evidence="8">
    <location>
        <begin position="182"/>
        <end position="198"/>
    </location>
</feature>
<dbReference type="InterPro" id="IPR002781">
    <property type="entry name" value="TM_pro_TauE-like"/>
</dbReference>
<feature type="transmembrane region" description="Helical" evidence="8">
    <location>
        <begin position="97"/>
        <end position="116"/>
    </location>
</feature>
<evidence type="ECO:0000256" key="6">
    <source>
        <dbReference type="ARBA" id="ARBA00022989"/>
    </source>
</evidence>
<name>A0A951UU65_9CYAN</name>
<keyword evidence="7 8" id="KW-0472">Membrane</keyword>